<dbReference type="RefSeq" id="WP_040380060.1">
    <property type="nucleotide sequence ID" value="NZ_JBBMFM010000010.1"/>
</dbReference>
<feature type="compositionally biased region" description="Polar residues" evidence="2">
    <location>
        <begin position="1"/>
        <end position="11"/>
    </location>
</feature>
<keyword evidence="4" id="KW-1185">Reference proteome</keyword>
<dbReference type="Proteomes" id="UP001454086">
    <property type="component" value="Unassembled WGS sequence"/>
</dbReference>
<gene>
    <name evidence="3" type="ORF">WMQ36_04460</name>
</gene>
<name>A0ABV1D2I8_9FIRM</name>
<evidence type="ECO:0000313" key="4">
    <source>
        <dbReference type="Proteomes" id="UP001454086"/>
    </source>
</evidence>
<accession>A0ABV1D2I8</accession>
<organism evidence="3 4">
    <name type="scientific">Enterocloster hominis</name>
    <name type="common">ex Hitch et al. 2024</name>
    <dbReference type="NCBI Taxonomy" id="1917870"/>
    <lineage>
        <taxon>Bacteria</taxon>
        <taxon>Bacillati</taxon>
        <taxon>Bacillota</taxon>
        <taxon>Clostridia</taxon>
        <taxon>Lachnospirales</taxon>
        <taxon>Lachnospiraceae</taxon>
        <taxon>Enterocloster</taxon>
    </lineage>
</organism>
<feature type="coiled-coil region" evidence="1">
    <location>
        <begin position="144"/>
        <end position="171"/>
    </location>
</feature>
<keyword evidence="1" id="KW-0175">Coiled coil</keyword>
<proteinExistence type="predicted"/>
<reference evidence="3 4" key="1">
    <citation type="submission" date="2024-03" db="EMBL/GenBank/DDBJ databases">
        <title>Human intestinal bacterial collection.</title>
        <authorList>
            <person name="Pauvert C."/>
            <person name="Hitch T.C.A."/>
            <person name="Clavel T."/>
        </authorList>
    </citation>
    <scope>NUCLEOTIDE SEQUENCE [LARGE SCALE GENOMIC DNA]</scope>
    <source>
        <strain evidence="3 4">CLA-SR-H021</strain>
    </source>
</reference>
<evidence type="ECO:0000256" key="1">
    <source>
        <dbReference type="SAM" id="Coils"/>
    </source>
</evidence>
<sequence>MTGNAKKSQANARREVSVQKNRSLQELQENIKDSILENERMELRKPLGPVCDDESEFLNIIRKEEEQSRDRIIWKAYSKHGGLYDMLTDIENIIEHPSANAFSFDEEEGHFIIFIAFYNTHIKRMESLYDEMCDGYRSAHESGKQGLCREMGELQKLYDGLQKQYDSLVDEPNQFRKQYNEIQKRHSRVPTLDLLQAISRGPKEKKEEELKSLGNQLKSRLMQKEQYNSKVEAYNKRFKEFRERCDFQKVYTPKYTLLYEMLKQLCEVQNDDNVFHALTISPAQEGELEGYMEMAHAFCRQISHIKNSYPL</sequence>
<feature type="region of interest" description="Disordered" evidence="2">
    <location>
        <begin position="1"/>
        <end position="23"/>
    </location>
</feature>
<comment type="caution">
    <text evidence="3">The sequence shown here is derived from an EMBL/GenBank/DDBJ whole genome shotgun (WGS) entry which is preliminary data.</text>
</comment>
<protein>
    <submittedName>
        <fullName evidence="3">Uncharacterized protein</fullName>
    </submittedName>
</protein>
<evidence type="ECO:0000313" key="3">
    <source>
        <dbReference type="EMBL" id="MEQ2424215.1"/>
    </source>
</evidence>
<dbReference type="EMBL" id="JBBMFM010000010">
    <property type="protein sequence ID" value="MEQ2424215.1"/>
    <property type="molecule type" value="Genomic_DNA"/>
</dbReference>
<evidence type="ECO:0000256" key="2">
    <source>
        <dbReference type="SAM" id="MobiDB-lite"/>
    </source>
</evidence>